<comment type="caution">
    <text evidence="2">The sequence shown here is derived from an EMBL/GenBank/DDBJ whole genome shotgun (WGS) entry which is preliminary data.</text>
</comment>
<feature type="signal peptide" evidence="1">
    <location>
        <begin position="1"/>
        <end position="25"/>
    </location>
</feature>
<dbReference type="EMBL" id="LKEF01000011">
    <property type="protein sequence ID" value="KTB67442.1"/>
    <property type="molecule type" value="Genomic_DNA"/>
</dbReference>
<reference evidence="2 3" key="1">
    <citation type="submission" date="2015-09" db="EMBL/GenBank/DDBJ databases">
        <title>Genome sequence of ICMP 11288.</title>
        <authorList>
            <person name="Visnovsky S."/>
            <person name="Lu A."/>
            <person name="Panda P."/>
            <person name="Pitman A."/>
        </authorList>
    </citation>
    <scope>NUCLEOTIDE SEQUENCE [LARGE SCALE GENOMIC DNA]</scope>
    <source>
        <strain evidence="2 3">ICMP 11288</strain>
    </source>
</reference>
<dbReference type="RefSeq" id="WP_058419739.1">
    <property type="nucleotide sequence ID" value="NZ_LKEF01000011.1"/>
</dbReference>
<proteinExistence type="predicted"/>
<protein>
    <submittedName>
        <fullName evidence="2">Uncharacterized protein</fullName>
    </submittedName>
</protein>
<dbReference type="Proteomes" id="UP000054197">
    <property type="component" value="Unassembled WGS sequence"/>
</dbReference>
<keyword evidence="1" id="KW-0732">Signal</keyword>
<name>A0A0W0I3N9_PSEFL</name>
<sequence>MLKKYFTALAICALTLPTISSLAFADDTTGVVELLRDGYEVKAAYQAPGSPFTVHYLILQKGSSVFQCDTSKSLNYSNTFSCYPIINVTPR</sequence>
<feature type="chain" id="PRO_5006904224" evidence="1">
    <location>
        <begin position="26"/>
        <end position="91"/>
    </location>
</feature>
<evidence type="ECO:0000313" key="3">
    <source>
        <dbReference type="Proteomes" id="UP000054197"/>
    </source>
</evidence>
<accession>A0A0W0I3N9</accession>
<gene>
    <name evidence="2" type="ORF">AO063_22320</name>
</gene>
<organism evidence="2 3">
    <name type="scientific">Pseudomonas fluorescens ICMP 11288</name>
    <dbReference type="NCBI Taxonomy" id="1198309"/>
    <lineage>
        <taxon>Bacteria</taxon>
        <taxon>Pseudomonadati</taxon>
        <taxon>Pseudomonadota</taxon>
        <taxon>Gammaproteobacteria</taxon>
        <taxon>Pseudomonadales</taxon>
        <taxon>Pseudomonadaceae</taxon>
        <taxon>Pseudomonas</taxon>
    </lineage>
</organism>
<evidence type="ECO:0000256" key="1">
    <source>
        <dbReference type="SAM" id="SignalP"/>
    </source>
</evidence>
<evidence type="ECO:0000313" key="2">
    <source>
        <dbReference type="EMBL" id="KTB67442.1"/>
    </source>
</evidence>
<dbReference type="AlphaFoldDB" id="A0A0W0I3N9"/>